<dbReference type="Proteomes" id="UP000184191">
    <property type="component" value="Unassembled WGS sequence"/>
</dbReference>
<dbReference type="AlphaFoldDB" id="A0A1M6XMN5"/>
<organism evidence="1 2">
    <name type="scientific">Roseovarius marisflavi</name>
    <dbReference type="NCBI Taxonomy" id="1054996"/>
    <lineage>
        <taxon>Bacteria</taxon>
        <taxon>Pseudomonadati</taxon>
        <taxon>Pseudomonadota</taxon>
        <taxon>Alphaproteobacteria</taxon>
        <taxon>Rhodobacterales</taxon>
        <taxon>Roseobacteraceae</taxon>
        <taxon>Roseovarius</taxon>
    </lineage>
</organism>
<keyword evidence="2" id="KW-1185">Reference proteome</keyword>
<evidence type="ECO:0000313" key="2">
    <source>
        <dbReference type="Proteomes" id="UP000184191"/>
    </source>
</evidence>
<gene>
    <name evidence="1" type="ORF">SAMN05444414_104206</name>
</gene>
<sequence length="46" mass="4868">MTSLQEKIIKPKLGLLELVRSGADDVAESDDLMEGGSTLSDDLSSC</sequence>
<dbReference type="RefSeq" id="WP_170865032.1">
    <property type="nucleotide sequence ID" value="NZ_FRBN01000004.1"/>
</dbReference>
<protein>
    <submittedName>
        <fullName evidence="1">Uncharacterized protein</fullName>
    </submittedName>
</protein>
<name>A0A1M6XMN5_9RHOB</name>
<proteinExistence type="predicted"/>
<dbReference type="EMBL" id="FRBN01000004">
    <property type="protein sequence ID" value="SHL07221.1"/>
    <property type="molecule type" value="Genomic_DNA"/>
</dbReference>
<evidence type="ECO:0000313" key="1">
    <source>
        <dbReference type="EMBL" id="SHL07221.1"/>
    </source>
</evidence>
<reference evidence="2" key="1">
    <citation type="submission" date="2016-11" db="EMBL/GenBank/DDBJ databases">
        <authorList>
            <person name="Varghese N."/>
            <person name="Submissions S."/>
        </authorList>
    </citation>
    <scope>NUCLEOTIDE SEQUENCE [LARGE SCALE GENOMIC DNA]</scope>
    <source>
        <strain evidence="2">DSM 29327</strain>
    </source>
</reference>
<accession>A0A1M6XMN5</accession>